<comment type="caution">
    <text evidence="1">The sequence shown here is derived from an EMBL/GenBank/DDBJ whole genome shotgun (WGS) entry which is preliminary data.</text>
</comment>
<keyword evidence="2" id="KW-1185">Reference proteome</keyword>
<proteinExistence type="predicted"/>
<sequence length="64" mass="7316">MGNSVVGMFHTGVKDMCRFYGLVVNHVVEFSYKPPNDFTIRLFTVADEEITYPAVNCQHTYGIR</sequence>
<dbReference type="Proteomes" id="UP001603857">
    <property type="component" value="Unassembled WGS sequence"/>
</dbReference>
<protein>
    <submittedName>
        <fullName evidence="1">Uncharacterized protein</fullName>
    </submittedName>
</protein>
<evidence type="ECO:0000313" key="2">
    <source>
        <dbReference type="Proteomes" id="UP001603857"/>
    </source>
</evidence>
<accession>A0ABD1L6U0</accession>
<name>A0ABD1L6U0_9FABA</name>
<evidence type="ECO:0000313" key="1">
    <source>
        <dbReference type="EMBL" id="KAL2319216.1"/>
    </source>
</evidence>
<dbReference type="AlphaFoldDB" id="A0ABD1L6U0"/>
<organism evidence="1 2">
    <name type="scientific">Flemingia macrophylla</name>
    <dbReference type="NCBI Taxonomy" id="520843"/>
    <lineage>
        <taxon>Eukaryota</taxon>
        <taxon>Viridiplantae</taxon>
        <taxon>Streptophyta</taxon>
        <taxon>Embryophyta</taxon>
        <taxon>Tracheophyta</taxon>
        <taxon>Spermatophyta</taxon>
        <taxon>Magnoliopsida</taxon>
        <taxon>eudicotyledons</taxon>
        <taxon>Gunneridae</taxon>
        <taxon>Pentapetalae</taxon>
        <taxon>rosids</taxon>
        <taxon>fabids</taxon>
        <taxon>Fabales</taxon>
        <taxon>Fabaceae</taxon>
        <taxon>Papilionoideae</taxon>
        <taxon>50 kb inversion clade</taxon>
        <taxon>NPAAA clade</taxon>
        <taxon>indigoferoid/millettioid clade</taxon>
        <taxon>Phaseoleae</taxon>
        <taxon>Flemingia</taxon>
    </lineage>
</organism>
<dbReference type="EMBL" id="JBGMDY010000010">
    <property type="protein sequence ID" value="KAL2319216.1"/>
    <property type="molecule type" value="Genomic_DNA"/>
</dbReference>
<gene>
    <name evidence="1" type="ORF">Fmac_028185</name>
</gene>
<reference evidence="1 2" key="1">
    <citation type="submission" date="2024-08" db="EMBL/GenBank/DDBJ databases">
        <title>Insights into the chromosomal genome structure of Flemingia macrophylla.</title>
        <authorList>
            <person name="Ding Y."/>
            <person name="Zhao Y."/>
            <person name="Bi W."/>
            <person name="Wu M."/>
            <person name="Zhao G."/>
            <person name="Gong Y."/>
            <person name="Li W."/>
            <person name="Zhang P."/>
        </authorList>
    </citation>
    <scope>NUCLEOTIDE SEQUENCE [LARGE SCALE GENOMIC DNA]</scope>
    <source>
        <strain evidence="1">DYQJB</strain>
        <tissue evidence="1">Leaf</tissue>
    </source>
</reference>